<evidence type="ECO:0000313" key="3">
    <source>
        <dbReference type="EMBL" id="HIW01540.1"/>
    </source>
</evidence>
<dbReference type="EMBL" id="DXHV01000083">
    <property type="protein sequence ID" value="HIW01540.1"/>
    <property type="molecule type" value="Genomic_DNA"/>
</dbReference>
<dbReference type="NCBIfam" id="TIGR01641">
    <property type="entry name" value="phageSPP1_gp7"/>
    <property type="match status" value="1"/>
</dbReference>
<evidence type="ECO:0000256" key="1">
    <source>
        <dbReference type="SAM" id="Coils"/>
    </source>
</evidence>
<sequence>MPKQKKVFLPSPEIIAEAVNPDAAIEFWKQRAKLTDEEAKALGEEAKYRAFYVTGLAQHDLVQMVSDGIEEALKNGETLSDFKKRILGAIQSQGWHGSRVENIFRTNVQTAYAAGRYTKMQAVKKARPYWQYIAIMDSRVRPSHAVMHGKVYPADHAFWNSNYPPNGFRCRCGVRSLSARQVKDMGLKVETELPKTGGADKGFQNNPGKHWAETGLDLKKYGLQNTAPPKPKKEPVTQKKLAADIASIDELIKKSEGLDVSALEAKKEELKSLLEKKKHQAEQKKLNSQKKKIDKEIEDYPVKIYTGIWKDAVTTTDWKEKSGNIWAKKQYFEDKLQSADLTPDEETKFKALLQDLEEFDSTGQKLNELLEKQENIQSSLAKLKNGGKEKPNPYSDSRKAAALWAKTPQEADDVLRKPTGKIWQEASEEEKDAIFAYTRGSGGFNRPLRGYDGDWDNFKGVGSVDLDNEGRASDIKLMTELIDRSSYDRDIWLQRGVETDAGIAGFLGISEESLYRMPWDKLKKLLEGRKTIDHGFVSCGSASGKGFKGHILRIYCPKGTKMMYAEPFSHYGNGDKRDWDGEKTQTSFGNEDETVIQRETKFRIIHVERNSFGYLSLEVEVIKQI</sequence>
<evidence type="ECO:0000259" key="2">
    <source>
        <dbReference type="Pfam" id="PF04233"/>
    </source>
</evidence>
<feature type="coiled-coil region" evidence="1">
    <location>
        <begin position="260"/>
        <end position="299"/>
    </location>
</feature>
<keyword evidence="1" id="KW-0175">Coiled coil</keyword>
<comment type="caution">
    <text evidence="3">The sequence shown here is derived from an EMBL/GenBank/DDBJ whole genome shotgun (WGS) entry which is preliminary data.</text>
</comment>
<protein>
    <submittedName>
        <fullName evidence="3">Minor capsid protein</fullName>
    </submittedName>
</protein>
<evidence type="ECO:0000313" key="4">
    <source>
        <dbReference type="Proteomes" id="UP000886752"/>
    </source>
</evidence>
<organism evidence="3 4">
    <name type="scientific">Candidatus Desulfovibrio intestinipullorum</name>
    <dbReference type="NCBI Taxonomy" id="2838536"/>
    <lineage>
        <taxon>Bacteria</taxon>
        <taxon>Pseudomonadati</taxon>
        <taxon>Thermodesulfobacteriota</taxon>
        <taxon>Desulfovibrionia</taxon>
        <taxon>Desulfovibrionales</taxon>
        <taxon>Desulfovibrionaceae</taxon>
        <taxon>Desulfovibrio</taxon>
    </lineage>
</organism>
<feature type="domain" description="Phage head morphogenesis" evidence="2">
    <location>
        <begin position="65"/>
        <end position="174"/>
    </location>
</feature>
<accession>A0A9D1PXQ9</accession>
<dbReference type="InterPro" id="IPR006528">
    <property type="entry name" value="Phage_head_morphogenesis_dom"/>
</dbReference>
<proteinExistence type="predicted"/>
<dbReference type="Proteomes" id="UP000886752">
    <property type="component" value="Unassembled WGS sequence"/>
</dbReference>
<name>A0A9D1PXQ9_9BACT</name>
<dbReference type="Gene3D" id="3.90.176.10">
    <property type="entry name" value="Toxin ADP-ribosyltransferase, Chain A, domain 1"/>
    <property type="match status" value="1"/>
</dbReference>
<gene>
    <name evidence="3" type="ORF">H9894_10210</name>
</gene>
<reference evidence="3" key="2">
    <citation type="submission" date="2021-04" db="EMBL/GenBank/DDBJ databases">
        <authorList>
            <person name="Gilroy R."/>
        </authorList>
    </citation>
    <scope>NUCLEOTIDE SEQUENCE</scope>
    <source>
        <strain evidence="3">ChiHecec2B26-446</strain>
    </source>
</reference>
<dbReference type="PROSITE" id="PS51996">
    <property type="entry name" value="TR_MART"/>
    <property type="match status" value="1"/>
</dbReference>
<dbReference type="AlphaFoldDB" id="A0A9D1PXQ9"/>
<dbReference type="SUPFAM" id="SSF56399">
    <property type="entry name" value="ADP-ribosylation"/>
    <property type="match status" value="1"/>
</dbReference>
<reference evidence="3" key="1">
    <citation type="journal article" date="2021" name="PeerJ">
        <title>Extensive microbial diversity within the chicken gut microbiome revealed by metagenomics and culture.</title>
        <authorList>
            <person name="Gilroy R."/>
            <person name="Ravi A."/>
            <person name="Getino M."/>
            <person name="Pursley I."/>
            <person name="Horton D.L."/>
            <person name="Alikhan N.F."/>
            <person name="Baker D."/>
            <person name="Gharbi K."/>
            <person name="Hall N."/>
            <person name="Watson M."/>
            <person name="Adriaenssens E.M."/>
            <person name="Foster-Nyarko E."/>
            <person name="Jarju S."/>
            <person name="Secka A."/>
            <person name="Antonio M."/>
            <person name="Oren A."/>
            <person name="Chaudhuri R.R."/>
            <person name="La Ragione R."/>
            <person name="Hildebrand F."/>
            <person name="Pallen M.J."/>
        </authorList>
    </citation>
    <scope>NUCLEOTIDE SEQUENCE</scope>
    <source>
        <strain evidence="3">ChiHecec2B26-446</strain>
    </source>
</reference>
<dbReference type="Pfam" id="PF04233">
    <property type="entry name" value="Phage_Mu_F"/>
    <property type="match status" value="1"/>
</dbReference>